<dbReference type="GO" id="GO:0008270">
    <property type="term" value="F:zinc ion binding"/>
    <property type="evidence" value="ECO:0007669"/>
    <property type="project" value="UniProtKB-KW"/>
</dbReference>
<dbReference type="InterPro" id="IPR030456">
    <property type="entry name" value="TF_fork_head_CS_2"/>
</dbReference>
<evidence type="ECO:0000256" key="4">
    <source>
        <dbReference type="ARBA" id="ARBA00022771"/>
    </source>
</evidence>
<sequence>MMVESASETIRTTTSNQNGVSNLSSQLDGGGGREGGSNGDNNGEISPVDLLHLQQQQALQAARQFLLQQASGLNSPSSNEVKQSPVQQQIGNKQLAFQQQLIQMQQLQQQHMINLQRQGLVSLQPTNPMQSLQQAMCPGDLQQLWKEVSGVQSAEEALKQQHTGEGLDLSTNSTSTSFPKANTHSSLHSLHNGQDNHTPKRDSHEEHAGSHPLYGHGECKWPGCEALCDDMGQFIKHLNNEHALDDRSTAQCRVQMQVVQQLEIQVGHTHIHTHTQSHPLCLYLSEPGWGFSESTGSEVYPEGLPHPPTSATAPITPLRQGPSVISSSSLHSHSHPHGVGPIRRRIADKFCTPIASELAQNCEFYKNADVRPPFTYASLIRHAILEAPDRQLTLNEIYNWFTRMFAYFRRNTATWKNAVRHNLSLHKCFVRVENVKGAVWTVDEVEYQKRRPPKMTGIREMCFILISTYFFLPLLFRSLSRSPTLVKNMISGLGFGSLNASYQAALAESSLTLLNSQGLVNPSSAASLNMLHGMGHDDVSSTVEQVNSNGSCSPTLSPQQYGHQVHVKEEPTEIEEDSRSMSLMATVTQNMALPSDRDDRDLDDELPTEELE</sequence>
<evidence type="ECO:0000256" key="8">
    <source>
        <dbReference type="ARBA" id="ARBA00023163"/>
    </source>
</evidence>
<keyword evidence="14" id="KW-1185">Reference proteome</keyword>
<evidence type="ECO:0000313" key="13">
    <source>
        <dbReference type="Ensembl" id="ENSOTSP00005115506.1"/>
    </source>
</evidence>
<dbReference type="Ensembl" id="ENSOTST00005175557.1">
    <property type="protein sequence ID" value="ENSOTSP00005115506.1"/>
    <property type="gene ID" value="ENSOTSG00005060604.1"/>
</dbReference>
<evidence type="ECO:0000256" key="7">
    <source>
        <dbReference type="ARBA" id="ARBA00023125"/>
    </source>
</evidence>
<dbReference type="Gene3D" id="1.10.10.10">
    <property type="entry name" value="Winged helix-like DNA-binding domain superfamily/Winged helix DNA-binding domain"/>
    <property type="match status" value="1"/>
</dbReference>
<dbReference type="SUPFAM" id="SSF46785">
    <property type="entry name" value="Winged helix' DNA-binding domain"/>
    <property type="match status" value="1"/>
</dbReference>
<dbReference type="Proteomes" id="UP000694402">
    <property type="component" value="Unassembled WGS sequence"/>
</dbReference>
<feature type="region of interest" description="Disordered" evidence="11">
    <location>
        <begin position="155"/>
        <end position="209"/>
    </location>
</feature>
<evidence type="ECO:0000313" key="14">
    <source>
        <dbReference type="Proteomes" id="UP000694402"/>
    </source>
</evidence>
<organism evidence="13 14">
    <name type="scientific">Oncorhynchus tshawytscha</name>
    <name type="common">Chinook salmon</name>
    <name type="synonym">Salmo tshawytscha</name>
    <dbReference type="NCBI Taxonomy" id="74940"/>
    <lineage>
        <taxon>Eukaryota</taxon>
        <taxon>Metazoa</taxon>
        <taxon>Chordata</taxon>
        <taxon>Craniata</taxon>
        <taxon>Vertebrata</taxon>
        <taxon>Euteleostomi</taxon>
        <taxon>Actinopterygii</taxon>
        <taxon>Neopterygii</taxon>
        <taxon>Teleostei</taxon>
        <taxon>Protacanthopterygii</taxon>
        <taxon>Salmoniformes</taxon>
        <taxon>Salmonidae</taxon>
        <taxon>Salmoninae</taxon>
        <taxon>Oncorhynchus</taxon>
    </lineage>
</organism>
<dbReference type="GO" id="GO:0000978">
    <property type="term" value="F:RNA polymerase II cis-regulatory region sequence-specific DNA binding"/>
    <property type="evidence" value="ECO:0007669"/>
    <property type="project" value="TreeGrafter"/>
</dbReference>
<name>A0AAZ3PFW5_ONCTS</name>
<protein>
    <submittedName>
        <fullName evidence="13">Forkhead box P4</fullName>
    </submittedName>
</protein>
<dbReference type="PRINTS" id="PR00053">
    <property type="entry name" value="FORKHEAD"/>
</dbReference>
<dbReference type="PROSITE" id="PS00658">
    <property type="entry name" value="FORK_HEAD_2"/>
    <property type="match status" value="1"/>
</dbReference>
<keyword evidence="6" id="KW-0805">Transcription regulation</keyword>
<evidence type="ECO:0000256" key="6">
    <source>
        <dbReference type="ARBA" id="ARBA00023015"/>
    </source>
</evidence>
<evidence type="ECO:0000256" key="2">
    <source>
        <dbReference type="ARBA" id="ARBA00022491"/>
    </source>
</evidence>
<dbReference type="PANTHER" id="PTHR45796:SF7">
    <property type="entry name" value="FORKHEAD BOX PROTEIN P4"/>
    <property type="match status" value="1"/>
</dbReference>
<dbReference type="Pfam" id="PF00250">
    <property type="entry name" value="Forkhead"/>
    <property type="match status" value="1"/>
</dbReference>
<feature type="domain" description="Fork-head" evidence="12">
    <location>
        <begin position="371"/>
        <end position="444"/>
    </location>
</feature>
<dbReference type="AlphaFoldDB" id="A0AAZ3PFW5"/>
<reference evidence="13" key="2">
    <citation type="submission" date="2025-08" db="UniProtKB">
        <authorList>
            <consortium name="Ensembl"/>
        </authorList>
    </citation>
    <scope>IDENTIFICATION</scope>
</reference>
<evidence type="ECO:0000256" key="10">
    <source>
        <dbReference type="PROSITE-ProRule" id="PRU00089"/>
    </source>
</evidence>
<keyword evidence="8" id="KW-0804">Transcription</keyword>
<dbReference type="InterPro" id="IPR036390">
    <property type="entry name" value="WH_DNA-bd_sf"/>
</dbReference>
<dbReference type="FunFam" id="1.10.10.10:FF:000010">
    <property type="entry name" value="Forkhead box P2 isoform B"/>
    <property type="match status" value="1"/>
</dbReference>
<feature type="compositionally biased region" description="Basic and acidic residues" evidence="11">
    <location>
        <begin position="197"/>
        <end position="209"/>
    </location>
</feature>
<reference evidence="14" key="1">
    <citation type="journal article" date="2018" name="PLoS ONE">
        <title>Chinook salmon (Oncorhynchus tshawytscha) genome and transcriptome.</title>
        <authorList>
            <person name="Christensen K.A."/>
            <person name="Leong J.S."/>
            <person name="Sakhrani D."/>
            <person name="Biagi C.A."/>
            <person name="Minkley D.R."/>
            <person name="Withler R.E."/>
            <person name="Rondeau E.B."/>
            <person name="Koop B.F."/>
            <person name="Devlin R.H."/>
        </authorList>
    </citation>
    <scope>NUCLEOTIDE SEQUENCE [LARGE SCALE GENOMIC DNA]</scope>
</reference>
<reference evidence="13" key="3">
    <citation type="submission" date="2025-09" db="UniProtKB">
        <authorList>
            <consortium name="Ensembl"/>
        </authorList>
    </citation>
    <scope>IDENTIFICATION</scope>
</reference>
<dbReference type="InterPro" id="IPR047414">
    <property type="entry name" value="FH_FOXP4"/>
</dbReference>
<dbReference type="InterPro" id="IPR050998">
    <property type="entry name" value="FOXP"/>
</dbReference>
<keyword evidence="2" id="KW-0678">Repressor</keyword>
<dbReference type="InterPro" id="IPR032354">
    <property type="entry name" value="FOXP-CC"/>
</dbReference>
<keyword evidence="9 10" id="KW-0539">Nucleus</keyword>
<accession>A0AAZ3PFW5</accession>
<keyword evidence="7 10" id="KW-0238">DNA-binding</keyword>
<dbReference type="Gene3D" id="1.20.5.340">
    <property type="match status" value="1"/>
</dbReference>
<keyword evidence="3" id="KW-0479">Metal-binding</keyword>
<keyword evidence="5" id="KW-0862">Zinc</keyword>
<feature type="region of interest" description="Disordered" evidence="11">
    <location>
        <begin position="540"/>
        <end position="562"/>
    </location>
</feature>
<feature type="compositionally biased region" description="Polar residues" evidence="11">
    <location>
        <begin position="169"/>
        <end position="196"/>
    </location>
</feature>
<evidence type="ECO:0000259" key="12">
    <source>
        <dbReference type="PROSITE" id="PS50039"/>
    </source>
</evidence>
<evidence type="ECO:0000256" key="5">
    <source>
        <dbReference type="ARBA" id="ARBA00022833"/>
    </source>
</evidence>
<feature type="compositionally biased region" description="Gly residues" evidence="11">
    <location>
        <begin position="28"/>
        <end position="38"/>
    </location>
</feature>
<feature type="DNA-binding region" description="Fork-head" evidence="10">
    <location>
        <begin position="371"/>
        <end position="444"/>
    </location>
</feature>
<feature type="region of interest" description="Disordered" evidence="11">
    <location>
        <begin position="590"/>
        <end position="612"/>
    </location>
</feature>
<keyword evidence="4" id="KW-0863">Zinc-finger</keyword>
<evidence type="ECO:0000256" key="3">
    <source>
        <dbReference type="ARBA" id="ARBA00022723"/>
    </source>
</evidence>
<dbReference type="GeneTree" id="ENSGT00940000158700"/>
<dbReference type="Pfam" id="PF16159">
    <property type="entry name" value="FOXP-CC"/>
    <property type="match status" value="1"/>
</dbReference>
<evidence type="ECO:0000256" key="9">
    <source>
        <dbReference type="ARBA" id="ARBA00023242"/>
    </source>
</evidence>
<dbReference type="GO" id="GO:0005634">
    <property type="term" value="C:nucleus"/>
    <property type="evidence" value="ECO:0007669"/>
    <property type="project" value="UniProtKB-SubCell"/>
</dbReference>
<gene>
    <name evidence="13" type="primary">foxp4</name>
</gene>
<dbReference type="InterPro" id="IPR001766">
    <property type="entry name" value="Fork_head_dom"/>
</dbReference>
<dbReference type="PANTHER" id="PTHR45796">
    <property type="entry name" value="FORKHEAD BOX P, ISOFORM C"/>
    <property type="match status" value="1"/>
</dbReference>
<comment type="subcellular location">
    <subcellularLocation>
        <location evidence="1 10">Nucleus</location>
    </subcellularLocation>
</comment>
<proteinExistence type="predicted"/>
<feature type="compositionally biased region" description="Polar residues" evidence="11">
    <location>
        <begin position="1"/>
        <end position="27"/>
    </location>
</feature>
<evidence type="ECO:0000256" key="11">
    <source>
        <dbReference type="SAM" id="MobiDB-lite"/>
    </source>
</evidence>
<evidence type="ECO:0000256" key="1">
    <source>
        <dbReference type="ARBA" id="ARBA00004123"/>
    </source>
</evidence>
<feature type="compositionally biased region" description="Acidic residues" evidence="11">
    <location>
        <begin position="601"/>
        <end position="612"/>
    </location>
</feature>
<dbReference type="InterPro" id="IPR036388">
    <property type="entry name" value="WH-like_DNA-bd_sf"/>
</dbReference>
<dbReference type="SMART" id="SM00339">
    <property type="entry name" value="FH"/>
    <property type="match status" value="1"/>
</dbReference>
<dbReference type="GO" id="GO:0001227">
    <property type="term" value="F:DNA-binding transcription repressor activity, RNA polymerase II-specific"/>
    <property type="evidence" value="ECO:0007669"/>
    <property type="project" value="TreeGrafter"/>
</dbReference>
<dbReference type="PROSITE" id="PS50039">
    <property type="entry name" value="FORK_HEAD_3"/>
    <property type="match status" value="1"/>
</dbReference>
<feature type="region of interest" description="Disordered" evidence="11">
    <location>
        <begin position="1"/>
        <end position="46"/>
    </location>
</feature>
<dbReference type="CDD" id="cd20067">
    <property type="entry name" value="FH_FOXP4"/>
    <property type="match status" value="1"/>
</dbReference>